<dbReference type="InterPro" id="IPR024047">
    <property type="entry name" value="MM3350-like_sf"/>
</dbReference>
<name>A0A9D1F598_9FIRM</name>
<reference evidence="2" key="2">
    <citation type="journal article" date="2021" name="PeerJ">
        <title>Extensive microbial diversity within the chicken gut microbiome revealed by metagenomics and culture.</title>
        <authorList>
            <person name="Gilroy R."/>
            <person name="Ravi A."/>
            <person name="Getino M."/>
            <person name="Pursley I."/>
            <person name="Horton D.L."/>
            <person name="Alikhan N.F."/>
            <person name="Baker D."/>
            <person name="Gharbi K."/>
            <person name="Hall N."/>
            <person name="Watson M."/>
            <person name="Adriaenssens E.M."/>
            <person name="Foster-Nyarko E."/>
            <person name="Jarju S."/>
            <person name="Secka A."/>
            <person name="Antonio M."/>
            <person name="Oren A."/>
            <person name="Chaudhuri R.R."/>
            <person name="La Ragione R."/>
            <person name="Hildebrand F."/>
            <person name="Pallen M.J."/>
        </authorList>
    </citation>
    <scope>NUCLEOTIDE SEQUENCE</scope>
    <source>
        <strain evidence="2">CHK178-757</strain>
    </source>
</reference>
<dbReference type="EMBL" id="DVIT01000034">
    <property type="protein sequence ID" value="HIS47808.1"/>
    <property type="molecule type" value="Genomic_DNA"/>
</dbReference>
<dbReference type="AlphaFoldDB" id="A0A9D1F598"/>
<dbReference type="SUPFAM" id="SSF159941">
    <property type="entry name" value="MM3350-like"/>
    <property type="match status" value="1"/>
</dbReference>
<feature type="region of interest" description="Disordered" evidence="1">
    <location>
        <begin position="287"/>
        <end position="306"/>
    </location>
</feature>
<evidence type="ECO:0000313" key="2">
    <source>
        <dbReference type="EMBL" id="HIS47808.1"/>
    </source>
</evidence>
<accession>A0A9D1F598</accession>
<organism evidence="2 3">
    <name type="scientific">Candidatus Scybalocola faecigallinarum</name>
    <dbReference type="NCBI Taxonomy" id="2840941"/>
    <lineage>
        <taxon>Bacteria</taxon>
        <taxon>Bacillati</taxon>
        <taxon>Bacillota</taxon>
        <taxon>Clostridia</taxon>
        <taxon>Lachnospirales</taxon>
        <taxon>Lachnospiraceae</taxon>
        <taxon>Lachnospiraceae incertae sedis</taxon>
        <taxon>Candidatus Scybalocola (ex Gilroy et al. 2021)</taxon>
    </lineage>
</organism>
<sequence>MPKKRQPVWDLEPYEKEISVICRDFERFCGYVLDHKNIVTKKTGSLNRQACFEINGLLSFRQTYEKPTRNQQAYPVIQLFAGVAAVFEILEIDDKGGSLIKGKNWDVFQKASPIQRYVFFWCCAFFSLGEVLKLLPDVLLTSQILYAYGKLETVSDVQAFFRTDEMMFIKKEYDNVRVLMSGFGLWPQSEEDKGPVEFFKLMGKIFHYLNENTYFGAQFNSSEECYERLMPCVRGMENSPLQEILYKDEPERSQYEGMTVDFGDAWWFDIKAVKITEGHVSEAQVIQRHNDPPAQYGDAEDGYEDW</sequence>
<evidence type="ECO:0000313" key="3">
    <source>
        <dbReference type="Proteomes" id="UP000823927"/>
    </source>
</evidence>
<evidence type="ECO:0000256" key="1">
    <source>
        <dbReference type="SAM" id="MobiDB-lite"/>
    </source>
</evidence>
<protein>
    <submittedName>
        <fullName evidence="2">Uncharacterized protein</fullName>
    </submittedName>
</protein>
<proteinExistence type="predicted"/>
<gene>
    <name evidence="2" type="ORF">IAB46_09730</name>
</gene>
<dbReference type="Proteomes" id="UP000823927">
    <property type="component" value="Unassembled WGS sequence"/>
</dbReference>
<reference evidence="2" key="1">
    <citation type="submission" date="2020-10" db="EMBL/GenBank/DDBJ databases">
        <authorList>
            <person name="Gilroy R."/>
        </authorList>
    </citation>
    <scope>NUCLEOTIDE SEQUENCE</scope>
    <source>
        <strain evidence="2">CHK178-757</strain>
    </source>
</reference>
<comment type="caution">
    <text evidence="2">The sequence shown here is derived from an EMBL/GenBank/DDBJ whole genome shotgun (WGS) entry which is preliminary data.</text>
</comment>